<protein>
    <submittedName>
        <fullName evidence="8">Urea transporter</fullName>
    </submittedName>
</protein>
<dbReference type="PANTHER" id="PTHR10464">
    <property type="entry name" value="UREA TRANSPORTER"/>
    <property type="match status" value="1"/>
</dbReference>
<evidence type="ECO:0000256" key="2">
    <source>
        <dbReference type="ARBA" id="ARBA00005914"/>
    </source>
</evidence>
<name>A0A1B4LMM0_9BURK</name>
<evidence type="ECO:0000256" key="6">
    <source>
        <dbReference type="ARBA" id="ARBA00023136"/>
    </source>
</evidence>
<keyword evidence="3" id="KW-1003">Cell membrane</keyword>
<feature type="transmembrane region" description="Helical" evidence="7">
    <location>
        <begin position="170"/>
        <end position="193"/>
    </location>
</feature>
<dbReference type="RefSeq" id="WP_069240319.1">
    <property type="nucleotide sequence ID" value="NZ_CP013422.1"/>
</dbReference>
<feature type="transmembrane region" description="Helical" evidence="7">
    <location>
        <begin position="263"/>
        <end position="283"/>
    </location>
</feature>
<evidence type="ECO:0000256" key="4">
    <source>
        <dbReference type="ARBA" id="ARBA00022692"/>
    </source>
</evidence>
<evidence type="ECO:0000313" key="8">
    <source>
        <dbReference type="EMBL" id="AOJ78422.1"/>
    </source>
</evidence>
<dbReference type="Pfam" id="PF03253">
    <property type="entry name" value="UT"/>
    <property type="match status" value="1"/>
</dbReference>
<feature type="transmembrane region" description="Helical" evidence="7">
    <location>
        <begin position="133"/>
        <end position="150"/>
    </location>
</feature>
<feature type="transmembrane region" description="Helical" evidence="7">
    <location>
        <begin position="200"/>
        <end position="222"/>
    </location>
</feature>
<feature type="transmembrane region" description="Helical" evidence="7">
    <location>
        <begin position="48"/>
        <end position="68"/>
    </location>
</feature>
<comment type="subcellular location">
    <subcellularLocation>
        <location evidence="1">Cell membrane</location>
        <topology evidence="1">Multi-pass membrane protein</topology>
    </subcellularLocation>
</comment>
<sequence length="299" mass="29555">MPTAHSASPSIDLRILLRSLGQIVLQAHALTGALLLAALALTDARLACAALLGAAVANLTAALSGAAHCDVEQGRHGFNGALAALAAVSFAPAPLAALALALAPSAALGAALVQRALRRPLEKWRQCPYSSPCLAVTALWLPFVAVQHPIDAATSATLTPASIACALSSGIAQAAFAQGAWAGALIVAGLAAASRRAAAFALGGAAVSSALLIALGASGAAFDAGQLGVNGALAALALMPRGTRTALAAAALAALLQWLAMRVGLVALTAPFALASWVTVAVARRFPLGETDVVIRSPS</sequence>
<dbReference type="Proteomes" id="UP000243680">
    <property type="component" value="Chromosome 2"/>
</dbReference>
<evidence type="ECO:0000256" key="5">
    <source>
        <dbReference type="ARBA" id="ARBA00022989"/>
    </source>
</evidence>
<gene>
    <name evidence="8" type="ORF">WJ35_25865</name>
</gene>
<reference evidence="8 9" key="1">
    <citation type="submission" date="2015-12" db="EMBL/GenBank/DDBJ databases">
        <title>Diversity of Burkholderia near neighbor genomes.</title>
        <authorList>
            <person name="Sahl J."/>
            <person name="Wagner D."/>
            <person name="Keim P."/>
        </authorList>
    </citation>
    <scope>NUCLEOTIDE SEQUENCE [LARGE SCALE GENOMIC DNA]</scope>
    <source>
        <strain evidence="8 9">MSMB0783</strain>
    </source>
</reference>
<evidence type="ECO:0000256" key="1">
    <source>
        <dbReference type="ARBA" id="ARBA00004651"/>
    </source>
</evidence>
<dbReference type="Gene3D" id="1.10.3430.10">
    <property type="entry name" value="Ammonium transporter AmtB like domains"/>
    <property type="match status" value="1"/>
</dbReference>
<feature type="transmembrane region" description="Helical" evidence="7">
    <location>
        <begin position="20"/>
        <end position="41"/>
    </location>
</feature>
<dbReference type="InterPro" id="IPR029020">
    <property type="entry name" value="Ammonium/urea_transptr"/>
</dbReference>
<dbReference type="GO" id="GO:0005886">
    <property type="term" value="C:plasma membrane"/>
    <property type="evidence" value="ECO:0007669"/>
    <property type="project" value="UniProtKB-SubCell"/>
</dbReference>
<dbReference type="GO" id="GO:0015204">
    <property type="term" value="F:urea transmembrane transporter activity"/>
    <property type="evidence" value="ECO:0007669"/>
    <property type="project" value="InterPro"/>
</dbReference>
<evidence type="ECO:0000256" key="3">
    <source>
        <dbReference type="ARBA" id="ARBA00022475"/>
    </source>
</evidence>
<evidence type="ECO:0000313" key="9">
    <source>
        <dbReference type="Proteomes" id="UP000243680"/>
    </source>
</evidence>
<feature type="transmembrane region" description="Helical" evidence="7">
    <location>
        <begin position="80"/>
        <end position="113"/>
    </location>
</feature>
<proteinExistence type="inferred from homology"/>
<keyword evidence="5 7" id="KW-1133">Transmembrane helix</keyword>
<comment type="similarity">
    <text evidence="2">Belongs to the urea transporter family.</text>
</comment>
<organism evidence="8 9">
    <name type="scientific">Burkholderia ubonensis</name>
    <dbReference type="NCBI Taxonomy" id="101571"/>
    <lineage>
        <taxon>Bacteria</taxon>
        <taxon>Pseudomonadati</taxon>
        <taxon>Pseudomonadota</taxon>
        <taxon>Betaproteobacteria</taxon>
        <taxon>Burkholderiales</taxon>
        <taxon>Burkholderiaceae</taxon>
        <taxon>Burkholderia</taxon>
        <taxon>Burkholderia cepacia complex</taxon>
    </lineage>
</organism>
<dbReference type="PANTHER" id="PTHR10464:SF4">
    <property type="entry name" value="UREA TRANSPORTER"/>
    <property type="match status" value="1"/>
</dbReference>
<accession>A0A1B4LMM0</accession>
<dbReference type="InterPro" id="IPR004937">
    <property type="entry name" value="Urea_transporter"/>
</dbReference>
<dbReference type="EMBL" id="CP013422">
    <property type="protein sequence ID" value="AOJ78422.1"/>
    <property type="molecule type" value="Genomic_DNA"/>
</dbReference>
<keyword evidence="4 7" id="KW-0812">Transmembrane</keyword>
<dbReference type="AlphaFoldDB" id="A0A1B4LMM0"/>
<keyword evidence="6 7" id="KW-0472">Membrane</keyword>
<evidence type="ECO:0000256" key="7">
    <source>
        <dbReference type="SAM" id="Phobius"/>
    </source>
</evidence>